<organism evidence="1">
    <name type="scientific">Arundo donax</name>
    <name type="common">Giant reed</name>
    <name type="synonym">Donax arundinaceus</name>
    <dbReference type="NCBI Taxonomy" id="35708"/>
    <lineage>
        <taxon>Eukaryota</taxon>
        <taxon>Viridiplantae</taxon>
        <taxon>Streptophyta</taxon>
        <taxon>Embryophyta</taxon>
        <taxon>Tracheophyta</taxon>
        <taxon>Spermatophyta</taxon>
        <taxon>Magnoliopsida</taxon>
        <taxon>Liliopsida</taxon>
        <taxon>Poales</taxon>
        <taxon>Poaceae</taxon>
        <taxon>PACMAD clade</taxon>
        <taxon>Arundinoideae</taxon>
        <taxon>Arundineae</taxon>
        <taxon>Arundo</taxon>
    </lineage>
</organism>
<reference evidence="1" key="2">
    <citation type="journal article" date="2015" name="Data Brief">
        <title>Shoot transcriptome of the giant reed, Arundo donax.</title>
        <authorList>
            <person name="Barrero R.A."/>
            <person name="Guerrero F.D."/>
            <person name="Moolhuijzen P."/>
            <person name="Goolsby J.A."/>
            <person name="Tidwell J."/>
            <person name="Bellgard S.E."/>
            <person name="Bellgard M.I."/>
        </authorList>
    </citation>
    <scope>NUCLEOTIDE SEQUENCE</scope>
    <source>
        <tissue evidence="1">Shoot tissue taken approximately 20 cm above the soil surface</tissue>
    </source>
</reference>
<protein>
    <submittedName>
        <fullName evidence="1">Uncharacterized protein</fullName>
    </submittedName>
</protein>
<dbReference type="EMBL" id="GBRH01265652">
    <property type="protein sequence ID" value="JAD32243.1"/>
    <property type="molecule type" value="Transcribed_RNA"/>
</dbReference>
<reference evidence="1" key="1">
    <citation type="submission" date="2014-09" db="EMBL/GenBank/DDBJ databases">
        <authorList>
            <person name="Magalhaes I.L.F."/>
            <person name="Oliveira U."/>
            <person name="Santos F.R."/>
            <person name="Vidigal T.H.D.A."/>
            <person name="Brescovit A.D."/>
            <person name="Santos A.J."/>
        </authorList>
    </citation>
    <scope>NUCLEOTIDE SEQUENCE</scope>
    <source>
        <tissue evidence="1">Shoot tissue taken approximately 20 cm above the soil surface</tissue>
    </source>
</reference>
<proteinExistence type="predicted"/>
<dbReference type="AlphaFoldDB" id="A0A0A8Z3I7"/>
<name>A0A0A8Z3I7_ARUDO</name>
<sequence length="46" mass="5189">MCCYLLCQATWKSAGRIQVLYFLEPGESKLSIHSFTAKQISRGVSH</sequence>
<accession>A0A0A8Z3I7</accession>
<evidence type="ECO:0000313" key="1">
    <source>
        <dbReference type="EMBL" id="JAD32243.1"/>
    </source>
</evidence>